<dbReference type="HOGENOM" id="CLU_592924_0_0_10"/>
<dbReference type="RefSeq" id="WP_014202342.1">
    <property type="nucleotide sequence ID" value="NC_016599.1"/>
</dbReference>
<protein>
    <recommendedName>
        <fullName evidence="3">Secretion system C-terminal sorting domain-containing protein</fullName>
    </recommendedName>
</protein>
<name>G8R2Z6_OWEHD</name>
<feature type="signal peptide" evidence="2">
    <location>
        <begin position="1"/>
        <end position="19"/>
    </location>
</feature>
<organism evidence="4 5">
    <name type="scientific">Owenweeksia hongkongensis (strain DSM 17368 / CIP 108786 / JCM 12287 / NRRL B-23963 / UST20020801)</name>
    <dbReference type="NCBI Taxonomy" id="926562"/>
    <lineage>
        <taxon>Bacteria</taxon>
        <taxon>Pseudomonadati</taxon>
        <taxon>Bacteroidota</taxon>
        <taxon>Flavobacteriia</taxon>
        <taxon>Flavobacteriales</taxon>
        <taxon>Owenweeksiaceae</taxon>
        <taxon>Owenweeksia</taxon>
    </lineage>
</organism>
<feature type="chain" id="PRO_5003514212" description="Secretion system C-terminal sorting domain-containing protein" evidence="2">
    <location>
        <begin position="20"/>
        <end position="461"/>
    </location>
</feature>
<dbReference type="STRING" id="926562.Oweho_2013"/>
<evidence type="ECO:0000256" key="1">
    <source>
        <dbReference type="ARBA" id="ARBA00022729"/>
    </source>
</evidence>
<proteinExistence type="predicted"/>
<keyword evidence="5" id="KW-1185">Reference proteome</keyword>
<accession>G8R2Z6</accession>
<dbReference type="Pfam" id="PF18962">
    <property type="entry name" value="Por_Secre_tail"/>
    <property type="match status" value="1"/>
</dbReference>
<evidence type="ECO:0000313" key="5">
    <source>
        <dbReference type="Proteomes" id="UP000005631"/>
    </source>
</evidence>
<dbReference type="Proteomes" id="UP000005631">
    <property type="component" value="Chromosome"/>
</dbReference>
<reference evidence="4 5" key="1">
    <citation type="journal article" date="2012" name="Stand. Genomic Sci.">
        <title>Genome sequence of the orange-pigmented seawater bacterium Owenweeksia hongkongensis type strain (UST20020801(T)).</title>
        <authorList>
            <person name="Riedel T."/>
            <person name="Held B."/>
            <person name="Nolan M."/>
            <person name="Lucas S."/>
            <person name="Lapidus A."/>
            <person name="Tice H."/>
            <person name="Del Rio T.G."/>
            <person name="Cheng J.F."/>
            <person name="Han C."/>
            <person name="Tapia R."/>
            <person name="Goodwin L.A."/>
            <person name="Pitluck S."/>
            <person name="Liolios K."/>
            <person name="Mavromatis K."/>
            <person name="Pagani I."/>
            <person name="Ivanova N."/>
            <person name="Mikhailova N."/>
            <person name="Pati A."/>
            <person name="Chen A."/>
            <person name="Palaniappan K."/>
            <person name="Rohde M."/>
            <person name="Tindall B.J."/>
            <person name="Detter J.C."/>
            <person name="Goker M."/>
            <person name="Woyke T."/>
            <person name="Bristow J."/>
            <person name="Eisen J.A."/>
            <person name="Markowitz V."/>
            <person name="Hugenholtz P."/>
            <person name="Klenk H.P."/>
            <person name="Kyrpides N.C."/>
        </authorList>
    </citation>
    <scope>NUCLEOTIDE SEQUENCE</scope>
    <source>
        <strain evidence="5">DSM 17368 / JCM 12287 / NRRL B-23963</strain>
    </source>
</reference>
<dbReference type="InterPro" id="IPR026444">
    <property type="entry name" value="Secre_tail"/>
</dbReference>
<dbReference type="OrthoDB" id="862563at2"/>
<dbReference type="EMBL" id="CP003156">
    <property type="protein sequence ID" value="AEV32990.1"/>
    <property type="molecule type" value="Genomic_DNA"/>
</dbReference>
<sequence length="461" mass="51524">MKKLTLLTFFALLSSMVLAQTEYIFHQNESLALFDLKMVGNSVFISLQYRDGSGNAESFIVRGDKSMSYRDTLFLSSVAPGKRVLSISDPIGDSLFIVLMAKTESGQPYESELLFMDTALNVSSRKALPPTTVLPHDLLVVGDSLLYLYGGDVWRRRDFYVGKYDLSGNLIKDTIFLNGTYILEAALEIDGGDLLLIRGETRMRLDGVTLELDTIAGYGTSFVHKVLPHPDGHFYVTGWVMAQSLPVEIGVYIHKTDSAGNSIDSAAFTKLYGYDMYTYYKEGCVLKSGELLLPYRWDSLYLEDIPCLKIMFVDEKLQLKKTITRFFNRDIWVVNSVATDDGGAIIIGEIEDTMNGGYDTYYLHLDSLGNFSPLTIFDTDAPNQGQLSLYPNPANDVIFIKGLDDQAIIDVFVTDISGAVVEKKELTYPFRMETNHLVSGVYSLLVADKRGNSFTLKMIKN</sequence>
<evidence type="ECO:0000256" key="2">
    <source>
        <dbReference type="SAM" id="SignalP"/>
    </source>
</evidence>
<dbReference type="NCBIfam" id="TIGR04183">
    <property type="entry name" value="Por_Secre_tail"/>
    <property type="match status" value="1"/>
</dbReference>
<feature type="domain" description="Secretion system C-terminal sorting" evidence="3">
    <location>
        <begin position="389"/>
        <end position="454"/>
    </location>
</feature>
<keyword evidence="1 2" id="KW-0732">Signal</keyword>
<gene>
    <name evidence="4" type="ordered locus">Oweho_2013</name>
</gene>
<evidence type="ECO:0000313" key="4">
    <source>
        <dbReference type="EMBL" id="AEV32990.1"/>
    </source>
</evidence>
<evidence type="ECO:0000259" key="3">
    <source>
        <dbReference type="Pfam" id="PF18962"/>
    </source>
</evidence>
<dbReference type="KEGG" id="oho:Oweho_2013"/>
<dbReference type="AlphaFoldDB" id="G8R2Z6"/>